<feature type="transmembrane region" description="Helical" evidence="2">
    <location>
        <begin position="6"/>
        <end position="24"/>
    </location>
</feature>
<evidence type="ECO:0000313" key="3">
    <source>
        <dbReference type="EMBL" id="OJD16112.1"/>
    </source>
</evidence>
<dbReference type="EMBL" id="LGRN01000122">
    <property type="protein sequence ID" value="OJD16112.1"/>
    <property type="molecule type" value="Genomic_DNA"/>
</dbReference>
<organism evidence="3 4">
    <name type="scientific">Emergomyces pasteurianus Ep9510</name>
    <dbReference type="NCBI Taxonomy" id="1447872"/>
    <lineage>
        <taxon>Eukaryota</taxon>
        <taxon>Fungi</taxon>
        <taxon>Dikarya</taxon>
        <taxon>Ascomycota</taxon>
        <taxon>Pezizomycotina</taxon>
        <taxon>Eurotiomycetes</taxon>
        <taxon>Eurotiomycetidae</taxon>
        <taxon>Onygenales</taxon>
        <taxon>Ajellomycetaceae</taxon>
        <taxon>Emergomyces</taxon>
    </lineage>
</organism>
<protein>
    <submittedName>
        <fullName evidence="3">Uncharacterized protein</fullName>
    </submittedName>
</protein>
<accession>A0A1J9PI27</accession>
<proteinExistence type="predicted"/>
<feature type="compositionally biased region" description="Polar residues" evidence="1">
    <location>
        <begin position="79"/>
        <end position="102"/>
    </location>
</feature>
<keyword evidence="4" id="KW-1185">Reference proteome</keyword>
<sequence>MSNPALHTWSLGMLLIWMIFTKFIKLSGHYHRRPSDCLLFPVSALFGYVHCFIKMTRGEIARLFSLPKPPTITKERKNSNFGPPTIPSTGRDQLATYHNTGYPSKRRKPEDPQSPFRDILQVAEPSGTALQNRERNQNIVSGRIVPEG</sequence>
<comment type="caution">
    <text evidence="3">The sequence shown here is derived from an EMBL/GenBank/DDBJ whole genome shotgun (WGS) entry which is preliminary data.</text>
</comment>
<keyword evidence="2" id="KW-1133">Transmembrane helix</keyword>
<gene>
    <name evidence="3" type="ORF">AJ78_03692</name>
</gene>
<reference evidence="3 4" key="1">
    <citation type="submission" date="2015-07" db="EMBL/GenBank/DDBJ databases">
        <title>Emmonsia species relationships and genome sequence.</title>
        <authorList>
            <consortium name="The Broad Institute Genomics Platform"/>
            <person name="Cuomo C.A."/>
            <person name="Munoz J.F."/>
            <person name="Imamovic A."/>
            <person name="Priest M.E."/>
            <person name="Young S."/>
            <person name="Clay O.K."/>
            <person name="McEwen J.G."/>
        </authorList>
    </citation>
    <scope>NUCLEOTIDE SEQUENCE [LARGE SCALE GENOMIC DNA]</scope>
    <source>
        <strain evidence="3 4">UAMH 9510</strain>
    </source>
</reference>
<evidence type="ECO:0000256" key="1">
    <source>
        <dbReference type="SAM" id="MobiDB-lite"/>
    </source>
</evidence>
<dbReference type="Proteomes" id="UP000182235">
    <property type="component" value="Unassembled WGS sequence"/>
</dbReference>
<dbReference type="AlphaFoldDB" id="A0A1J9PI27"/>
<keyword evidence="2" id="KW-0812">Transmembrane</keyword>
<dbReference type="VEuPathDB" id="FungiDB:AJ78_03692"/>
<name>A0A1J9PI27_9EURO</name>
<keyword evidence="2" id="KW-0472">Membrane</keyword>
<evidence type="ECO:0000313" key="4">
    <source>
        <dbReference type="Proteomes" id="UP000182235"/>
    </source>
</evidence>
<evidence type="ECO:0000256" key="2">
    <source>
        <dbReference type="SAM" id="Phobius"/>
    </source>
</evidence>
<dbReference type="OrthoDB" id="2849215at2759"/>
<feature type="region of interest" description="Disordered" evidence="1">
    <location>
        <begin position="69"/>
        <end position="148"/>
    </location>
</feature>